<dbReference type="EMBL" id="PJKN01000001">
    <property type="protein sequence ID" value="PNC57929.1"/>
    <property type="molecule type" value="Genomic_DNA"/>
</dbReference>
<dbReference type="AlphaFoldDB" id="A0AAP8NNB3"/>
<dbReference type="Proteomes" id="UP000235914">
    <property type="component" value="Unassembled WGS sequence"/>
</dbReference>
<sequence length="105" mass="11612">MPWHFPRFPAGMQAKVPAQARQRLLTPSSFLPVRHAGNRPLSILPTVGFPPLADQLHIFPSLEQHPTPGRPHSQNANPLKKEKASGKNPAKNRVLSGYQRNLTGI</sequence>
<organism evidence="2 3">
    <name type="scientific">Akkermansia muciniphila</name>
    <dbReference type="NCBI Taxonomy" id="239935"/>
    <lineage>
        <taxon>Bacteria</taxon>
        <taxon>Pseudomonadati</taxon>
        <taxon>Verrucomicrobiota</taxon>
        <taxon>Verrucomicrobiia</taxon>
        <taxon>Verrucomicrobiales</taxon>
        <taxon>Akkermansiaceae</taxon>
        <taxon>Akkermansia</taxon>
    </lineage>
</organism>
<accession>A0AAP8NNB3</accession>
<proteinExistence type="predicted"/>
<reference evidence="2 3" key="1">
    <citation type="journal article" date="2017" name="BMC Genomics">
        <title>Genome sequencing of 39 Akkermansia muciniphila isolates reveals its population structure, genomic and functional diverisity, and global distribution in mammalian gut microbiotas.</title>
        <authorList>
            <person name="Guo X."/>
            <person name="Li S."/>
            <person name="Zhang J."/>
            <person name="Wu F."/>
            <person name="Li X."/>
            <person name="Wu D."/>
            <person name="Zhang M."/>
            <person name="Ou Z."/>
            <person name="Jie Z."/>
            <person name="Yan Q."/>
            <person name="Li P."/>
            <person name="Yi J."/>
            <person name="Peng Y."/>
        </authorList>
    </citation>
    <scope>NUCLEOTIDE SEQUENCE [LARGE SCALE GENOMIC DNA]</scope>
    <source>
        <strain evidence="2 3">GP43</strain>
    </source>
</reference>
<evidence type="ECO:0000313" key="3">
    <source>
        <dbReference type="Proteomes" id="UP000235914"/>
    </source>
</evidence>
<evidence type="ECO:0000313" key="2">
    <source>
        <dbReference type="EMBL" id="PNC57929.1"/>
    </source>
</evidence>
<evidence type="ECO:0000256" key="1">
    <source>
        <dbReference type="SAM" id="MobiDB-lite"/>
    </source>
</evidence>
<name>A0AAP8NNB3_9BACT</name>
<gene>
    <name evidence="2" type="ORF">CXU09_02400</name>
</gene>
<feature type="region of interest" description="Disordered" evidence="1">
    <location>
        <begin position="60"/>
        <end position="105"/>
    </location>
</feature>
<comment type="caution">
    <text evidence="2">The sequence shown here is derived from an EMBL/GenBank/DDBJ whole genome shotgun (WGS) entry which is preliminary data.</text>
</comment>
<protein>
    <submittedName>
        <fullName evidence="2">Uncharacterized protein</fullName>
    </submittedName>
</protein>